<evidence type="ECO:0000256" key="5">
    <source>
        <dbReference type="ARBA" id="ARBA00022989"/>
    </source>
</evidence>
<dbReference type="InterPro" id="IPR045275">
    <property type="entry name" value="MscS_archaea/bacteria_type"/>
</dbReference>
<dbReference type="Pfam" id="PF00924">
    <property type="entry name" value="MS_channel_2nd"/>
    <property type="match status" value="1"/>
</dbReference>
<evidence type="ECO:0000313" key="10">
    <source>
        <dbReference type="EMBL" id="HHQ80424.1"/>
    </source>
</evidence>
<dbReference type="InterPro" id="IPR023408">
    <property type="entry name" value="MscS_beta-dom_sf"/>
</dbReference>
<dbReference type="EMBL" id="DRZC01000035">
    <property type="protein sequence ID" value="HHQ80424.1"/>
    <property type="molecule type" value="Genomic_DNA"/>
</dbReference>
<dbReference type="InterPro" id="IPR006685">
    <property type="entry name" value="MscS_channel_2nd"/>
</dbReference>
<evidence type="ECO:0000259" key="9">
    <source>
        <dbReference type="Pfam" id="PF21082"/>
    </source>
</evidence>
<accession>A0A7J3ZK92</accession>
<evidence type="ECO:0000259" key="8">
    <source>
        <dbReference type="Pfam" id="PF00924"/>
    </source>
</evidence>
<evidence type="ECO:0000256" key="3">
    <source>
        <dbReference type="ARBA" id="ARBA00022475"/>
    </source>
</evidence>
<dbReference type="SUPFAM" id="SSF50182">
    <property type="entry name" value="Sm-like ribonucleoproteins"/>
    <property type="match status" value="1"/>
</dbReference>
<feature type="domain" description="Mechanosensitive ion channel MscS C-terminal" evidence="9">
    <location>
        <begin position="162"/>
        <end position="244"/>
    </location>
</feature>
<evidence type="ECO:0000256" key="6">
    <source>
        <dbReference type="ARBA" id="ARBA00023136"/>
    </source>
</evidence>
<evidence type="ECO:0000256" key="2">
    <source>
        <dbReference type="ARBA" id="ARBA00008017"/>
    </source>
</evidence>
<dbReference type="Gene3D" id="1.10.287.1260">
    <property type="match status" value="1"/>
</dbReference>
<dbReference type="Gene3D" id="3.30.70.100">
    <property type="match status" value="1"/>
</dbReference>
<dbReference type="InterPro" id="IPR011014">
    <property type="entry name" value="MscS_channel_TM-2"/>
</dbReference>
<comment type="subcellular location">
    <subcellularLocation>
        <location evidence="1">Cell membrane</location>
        <topology evidence="1">Multi-pass membrane protein</topology>
    </subcellularLocation>
</comment>
<organism evidence="10">
    <name type="scientific">Fervidicoccus fontis</name>
    <dbReference type="NCBI Taxonomy" id="683846"/>
    <lineage>
        <taxon>Archaea</taxon>
        <taxon>Thermoproteota</taxon>
        <taxon>Thermoprotei</taxon>
        <taxon>Fervidicoccales</taxon>
        <taxon>Fervidicoccaceae</taxon>
        <taxon>Fervidicoccus</taxon>
    </lineage>
</organism>
<keyword evidence="6 7" id="KW-0472">Membrane</keyword>
<feature type="transmembrane region" description="Helical" evidence="7">
    <location>
        <begin position="45"/>
        <end position="63"/>
    </location>
</feature>
<dbReference type="InterPro" id="IPR049278">
    <property type="entry name" value="MS_channel_C"/>
</dbReference>
<evidence type="ECO:0000256" key="1">
    <source>
        <dbReference type="ARBA" id="ARBA00004651"/>
    </source>
</evidence>
<dbReference type="SUPFAM" id="SSF82861">
    <property type="entry name" value="Mechanosensitive channel protein MscS (YggB), transmembrane region"/>
    <property type="match status" value="1"/>
</dbReference>
<protein>
    <submittedName>
        <fullName evidence="10">Mechanosensitive ion channel family protein</fullName>
    </submittedName>
</protein>
<keyword evidence="3" id="KW-1003">Cell membrane</keyword>
<proteinExistence type="inferred from homology"/>
<keyword evidence="5 7" id="KW-1133">Transmembrane helix</keyword>
<comment type="caution">
    <text evidence="10">The sequence shown here is derived from an EMBL/GenBank/DDBJ whole genome shotgun (WGS) entry which is preliminary data.</text>
</comment>
<dbReference type="Gene3D" id="2.30.30.60">
    <property type="match status" value="1"/>
</dbReference>
<keyword evidence="4 7" id="KW-0812">Transmembrane</keyword>
<feature type="domain" description="Mechanosensitive ion channel MscS" evidence="8">
    <location>
        <begin position="90"/>
        <end position="155"/>
    </location>
</feature>
<dbReference type="GO" id="GO:0008381">
    <property type="term" value="F:mechanosensitive monoatomic ion channel activity"/>
    <property type="evidence" value="ECO:0007669"/>
    <property type="project" value="InterPro"/>
</dbReference>
<name>A0A7J3ZK92_9CREN</name>
<dbReference type="InterPro" id="IPR011066">
    <property type="entry name" value="MscS_channel_C_sf"/>
</dbReference>
<dbReference type="PANTHER" id="PTHR30221:SF20">
    <property type="entry name" value="SMALL-CONDUCTANCE MECHANOSENSITIVE CHANNEL"/>
    <property type="match status" value="1"/>
</dbReference>
<sequence>MRVRIVEAVAAGAIVVASVLVALFVRSAMRRRLRPRLPIHAYKPLENLAFYGIVITGIFLALVPFEISLASLLVAGGFAGIVVGFASQQTVSNFISGVFLLLEQPLRIGDPVAIGEIGGTVLDVSILSTKIRTWEGYIVRIPNSVVFNSSITNYVKTRARRVEITIGISYDSNIEKAREILVKMMQEHPYCLVNPAPEAFVDSYADSAVVLKARCWAPPSVWFAAKVDLQTRMKKTLEEAGIKIPFPQLDVHIKDATDIRVKLANEQDQHERTSVEGRGGDV</sequence>
<dbReference type="GO" id="GO:0005886">
    <property type="term" value="C:plasma membrane"/>
    <property type="evidence" value="ECO:0007669"/>
    <property type="project" value="UniProtKB-SubCell"/>
</dbReference>
<dbReference type="AlphaFoldDB" id="A0A7J3ZK92"/>
<evidence type="ECO:0000256" key="7">
    <source>
        <dbReference type="SAM" id="Phobius"/>
    </source>
</evidence>
<dbReference type="SUPFAM" id="SSF82689">
    <property type="entry name" value="Mechanosensitive channel protein MscS (YggB), C-terminal domain"/>
    <property type="match status" value="1"/>
</dbReference>
<evidence type="ECO:0000256" key="4">
    <source>
        <dbReference type="ARBA" id="ARBA00022692"/>
    </source>
</evidence>
<dbReference type="Pfam" id="PF21082">
    <property type="entry name" value="MS_channel_3rd"/>
    <property type="match status" value="1"/>
</dbReference>
<dbReference type="PANTHER" id="PTHR30221">
    <property type="entry name" value="SMALL-CONDUCTANCE MECHANOSENSITIVE CHANNEL"/>
    <property type="match status" value="1"/>
</dbReference>
<feature type="transmembrane region" description="Helical" evidence="7">
    <location>
        <begin position="6"/>
        <end position="25"/>
    </location>
</feature>
<gene>
    <name evidence="10" type="ORF">ENM78_03040</name>
</gene>
<dbReference type="InterPro" id="IPR010920">
    <property type="entry name" value="LSM_dom_sf"/>
</dbReference>
<reference evidence="10" key="1">
    <citation type="journal article" date="2020" name="mSystems">
        <title>Genome- and Community-Level Interaction Insights into Carbon Utilization and Element Cycling Functions of Hydrothermarchaeota in Hydrothermal Sediment.</title>
        <authorList>
            <person name="Zhou Z."/>
            <person name="Liu Y."/>
            <person name="Xu W."/>
            <person name="Pan J."/>
            <person name="Luo Z.H."/>
            <person name="Li M."/>
        </authorList>
    </citation>
    <scope>NUCLEOTIDE SEQUENCE [LARGE SCALE GENOMIC DNA]</scope>
    <source>
        <strain evidence="10">SpSt-1116</strain>
    </source>
</reference>
<comment type="similarity">
    <text evidence="2">Belongs to the MscS (TC 1.A.23) family.</text>
</comment>